<keyword evidence="3" id="KW-0645">Protease</keyword>
<dbReference type="GO" id="GO:0008237">
    <property type="term" value="F:metallopeptidase activity"/>
    <property type="evidence" value="ECO:0007669"/>
    <property type="project" value="UniProtKB-KW"/>
</dbReference>
<accession>A0ABS9IJQ6</accession>
<feature type="transmembrane region" description="Helical" evidence="1">
    <location>
        <begin position="46"/>
        <end position="66"/>
    </location>
</feature>
<dbReference type="Proteomes" id="UP001200022">
    <property type="component" value="Unassembled WGS sequence"/>
</dbReference>
<sequence>MPNLNWRLFWLETLAKLIAIAVITTIFVYLTDNDALFNVVLNKPKLWFFILFIYSIFSVYPQELIYRTFFFKRYLKLINNKAVLIFVNAIVFSLAHLFFKNALILGLTFLGGVLFAITYNKTKSTVLVSIEHAVYGCWLFTVGMGDMLGFPA</sequence>
<proteinExistence type="predicted"/>
<dbReference type="EMBL" id="JAKKDV010000003">
    <property type="protein sequence ID" value="MCF7560839.1"/>
    <property type="molecule type" value="Genomic_DNA"/>
</dbReference>
<comment type="caution">
    <text evidence="3">The sequence shown here is derived from an EMBL/GenBank/DDBJ whole genome shotgun (WGS) entry which is preliminary data.</text>
</comment>
<keyword evidence="3" id="KW-0378">Hydrolase</keyword>
<protein>
    <submittedName>
        <fullName evidence="3">CPBP family intramembrane metalloprotease</fullName>
    </submittedName>
</protein>
<keyword evidence="1" id="KW-0812">Transmembrane</keyword>
<evidence type="ECO:0000313" key="4">
    <source>
        <dbReference type="Proteomes" id="UP001200022"/>
    </source>
</evidence>
<feature type="transmembrane region" description="Helical" evidence="1">
    <location>
        <begin position="102"/>
        <end position="120"/>
    </location>
</feature>
<evidence type="ECO:0000313" key="3">
    <source>
        <dbReference type="EMBL" id="MCF7560839.1"/>
    </source>
</evidence>
<evidence type="ECO:0000256" key="1">
    <source>
        <dbReference type="SAM" id="Phobius"/>
    </source>
</evidence>
<feature type="transmembrane region" description="Helical" evidence="1">
    <location>
        <begin position="132"/>
        <end position="150"/>
    </location>
</feature>
<reference evidence="3 4" key="1">
    <citation type="submission" date="2022-01" db="EMBL/GenBank/DDBJ databases">
        <title>Draft genome sequence of Sabulilitoribacter multivorans KCTC 32326.</title>
        <authorList>
            <person name="Oh J.-S."/>
        </authorList>
    </citation>
    <scope>NUCLEOTIDE SEQUENCE [LARGE SCALE GENOMIC DNA]</scope>
    <source>
        <strain evidence="3 4">M-M16</strain>
    </source>
</reference>
<keyword evidence="3" id="KW-0482">Metalloprotease</keyword>
<feature type="transmembrane region" description="Helical" evidence="1">
    <location>
        <begin position="78"/>
        <end position="96"/>
    </location>
</feature>
<keyword evidence="4" id="KW-1185">Reference proteome</keyword>
<dbReference type="InterPro" id="IPR003675">
    <property type="entry name" value="Rce1/LyrA-like_dom"/>
</dbReference>
<keyword evidence="1" id="KW-0472">Membrane</keyword>
<gene>
    <name evidence="3" type="ORF">L3X39_09330</name>
</gene>
<evidence type="ECO:0000259" key="2">
    <source>
        <dbReference type="Pfam" id="PF02517"/>
    </source>
</evidence>
<dbReference type="Pfam" id="PF02517">
    <property type="entry name" value="Rce1-like"/>
    <property type="match status" value="1"/>
</dbReference>
<keyword evidence="1" id="KW-1133">Transmembrane helix</keyword>
<organism evidence="3 4">
    <name type="scientific">Flaviramulus multivorans</name>
    <dbReference type="NCBI Taxonomy" id="1304750"/>
    <lineage>
        <taxon>Bacteria</taxon>
        <taxon>Pseudomonadati</taxon>
        <taxon>Bacteroidota</taxon>
        <taxon>Flavobacteriia</taxon>
        <taxon>Flavobacteriales</taxon>
        <taxon>Flavobacteriaceae</taxon>
        <taxon>Flaviramulus</taxon>
    </lineage>
</organism>
<name>A0ABS9IJQ6_9FLAO</name>
<feature type="transmembrane region" description="Helical" evidence="1">
    <location>
        <begin position="9"/>
        <end position="30"/>
    </location>
</feature>
<dbReference type="RefSeq" id="WP_237231518.1">
    <property type="nucleotide sequence ID" value="NZ_JAKKDV010000003.1"/>
</dbReference>
<feature type="domain" description="CAAX prenyl protease 2/Lysostaphin resistance protein A-like" evidence="2">
    <location>
        <begin position="46"/>
        <end position="135"/>
    </location>
</feature>